<evidence type="ECO:0000313" key="2">
    <source>
        <dbReference type="Proteomes" id="UP000005741"/>
    </source>
</evidence>
<dbReference type="EMBL" id="CM001436">
    <property type="protein sequence ID" value="EHQ34982.1"/>
    <property type="molecule type" value="Genomic_DNA"/>
</dbReference>
<dbReference type="AlphaFoldDB" id="H1YXL3"/>
<evidence type="ECO:0000313" key="1">
    <source>
        <dbReference type="EMBL" id="EHQ34982.1"/>
    </source>
</evidence>
<name>H1YXL3_9EURY</name>
<dbReference type="Proteomes" id="UP000005741">
    <property type="component" value="Chromosome"/>
</dbReference>
<accession>H1YXL3</accession>
<gene>
    <name evidence="1" type="ORF">Metlim_0860</name>
</gene>
<dbReference type="InParanoid" id="H1YXL3"/>
<dbReference type="RefSeq" id="WP_004076696.1">
    <property type="nucleotide sequence ID" value="NZ_CM001436.1"/>
</dbReference>
<proteinExistence type="predicted"/>
<sequence length="91" mass="10301">MNDDKDGVYCTICGGMVPEGDNIKKIEIDGIITGINMLSHIIQDVRKESPATDVAVTEELLKRTEKYNYIPSKKRESYGRALLNEYKNFSD</sequence>
<dbReference type="OrthoDB" id="116347at2157"/>
<dbReference type="HOGENOM" id="CLU_179011_0_0_2"/>
<keyword evidence="2" id="KW-1185">Reference proteome</keyword>
<dbReference type="STRING" id="937775.Metlim_0860"/>
<reference evidence="1 2" key="1">
    <citation type="submission" date="2011-10" db="EMBL/GenBank/DDBJ databases">
        <title>The Improved High-Quality Draft genome of Methanoplanus limicola DSM 2279.</title>
        <authorList>
            <consortium name="US DOE Joint Genome Institute (JGI-PGF)"/>
            <person name="Lucas S."/>
            <person name="Copeland A."/>
            <person name="Lapidus A."/>
            <person name="Glavina del Rio T."/>
            <person name="Dalin E."/>
            <person name="Tice H."/>
            <person name="Bruce D."/>
            <person name="Goodwin L."/>
            <person name="Pitluck S."/>
            <person name="Peters L."/>
            <person name="Mikhailova N."/>
            <person name="Lu M."/>
            <person name="Kyrpides N."/>
            <person name="Mavromatis K."/>
            <person name="Ivanova N."/>
            <person name="Markowitz V."/>
            <person name="Cheng J.-F."/>
            <person name="Hugenholtz P."/>
            <person name="Woyke T."/>
            <person name="Wu D."/>
            <person name="Wirth R."/>
            <person name="Brambilla E.-M."/>
            <person name="Klenk H.-P."/>
            <person name="Eisen J.A."/>
        </authorList>
    </citation>
    <scope>NUCLEOTIDE SEQUENCE [LARGE SCALE GENOMIC DNA]</scope>
    <source>
        <strain evidence="1 2">DSM 2279</strain>
    </source>
</reference>
<organism evidence="1 2">
    <name type="scientific">Methanoplanus limicola DSM 2279</name>
    <dbReference type="NCBI Taxonomy" id="937775"/>
    <lineage>
        <taxon>Archaea</taxon>
        <taxon>Methanobacteriati</taxon>
        <taxon>Methanobacteriota</taxon>
        <taxon>Stenosarchaea group</taxon>
        <taxon>Methanomicrobia</taxon>
        <taxon>Methanomicrobiales</taxon>
        <taxon>Methanomicrobiaceae</taxon>
        <taxon>Methanoplanus</taxon>
    </lineage>
</organism>
<protein>
    <submittedName>
        <fullName evidence="1">Putative aldolase</fullName>
    </submittedName>
</protein>